<name>A0ACC5R8Y9_9HYPH</name>
<proteinExistence type="predicted"/>
<dbReference type="Proteomes" id="UP000616151">
    <property type="component" value="Unassembled WGS sequence"/>
</dbReference>
<keyword evidence="2" id="KW-1185">Reference proteome</keyword>
<accession>A0ACC5R8Y9</accession>
<protein>
    <submittedName>
        <fullName evidence="1">Extracellular solute-binding protein</fullName>
    </submittedName>
</protein>
<sequence>MSRFALSRRSALALMGGAAAFGATSRLAHAAGEIKVLNWQGYGTDEKWALEMFEKKTGIKVVHDYFNSEQEMLTKLRTSPGVYDVVLMNNIYVMEAAHEGLIQALDTAKFSNFNDLTPALRDSDRFVMGGKHFAIAWVWGLTSFAYNTQKITAKPDSMNALWDPAHAGKVGWRDDALESIQIAALATGQDMNAPADIEKIKEKLKSLKSQIKTFWSSEDEWNKYMAAGDYDIAVYWSGSAARSKKAMKLPVEFVVPKEGAIGWFDGLTIANNAPNAEGAAAFINFMVDPEFYVKWDNDIGAPASSNAKANAQLPEDALNRVVLGDPEVVKRVQWMAPITDEQKQKNQELWDEVKTSFAL</sequence>
<dbReference type="EMBL" id="JAENHL010000007">
    <property type="protein sequence ID" value="MBK1869058.1"/>
    <property type="molecule type" value="Genomic_DNA"/>
</dbReference>
<evidence type="ECO:0000313" key="2">
    <source>
        <dbReference type="Proteomes" id="UP000616151"/>
    </source>
</evidence>
<reference evidence="1" key="1">
    <citation type="submission" date="2021-01" db="EMBL/GenBank/DDBJ databases">
        <authorList>
            <person name="Sun Q."/>
        </authorList>
    </citation>
    <scope>NUCLEOTIDE SEQUENCE</scope>
    <source>
        <strain evidence="1">YIM B02566</strain>
    </source>
</reference>
<comment type="caution">
    <text evidence="1">The sequence shown here is derived from an EMBL/GenBank/DDBJ whole genome shotgun (WGS) entry which is preliminary data.</text>
</comment>
<evidence type="ECO:0000313" key="1">
    <source>
        <dbReference type="EMBL" id="MBK1869058.1"/>
    </source>
</evidence>
<gene>
    <name evidence="1" type="ORF">JHL16_22050</name>
</gene>
<organism evidence="1 2">
    <name type="scientific">Taklimakanibacter albus</name>
    <dbReference type="NCBI Taxonomy" id="2800327"/>
    <lineage>
        <taxon>Bacteria</taxon>
        <taxon>Pseudomonadati</taxon>
        <taxon>Pseudomonadota</taxon>
        <taxon>Alphaproteobacteria</taxon>
        <taxon>Hyphomicrobiales</taxon>
        <taxon>Aestuariivirgaceae</taxon>
        <taxon>Taklimakanibacter</taxon>
    </lineage>
</organism>